<dbReference type="Pfam" id="PF14101">
    <property type="entry name" value="DUF4275"/>
    <property type="match status" value="1"/>
</dbReference>
<gene>
    <name evidence="1" type="ORF">COK38_24840</name>
</gene>
<evidence type="ECO:0008006" key="3">
    <source>
        <dbReference type="Google" id="ProtNLM"/>
    </source>
</evidence>
<dbReference type="InterPro" id="IPR025454">
    <property type="entry name" value="DUF4275"/>
</dbReference>
<accession>A0AA44TC92</accession>
<comment type="caution">
    <text evidence="1">The sequence shown here is derived from an EMBL/GenBank/DDBJ whole genome shotgun (WGS) entry which is preliminary data.</text>
</comment>
<dbReference type="RefSeq" id="WP_098359447.1">
    <property type="nucleotide sequence ID" value="NZ_NTUG01000016.1"/>
</dbReference>
<dbReference type="Proteomes" id="UP000226357">
    <property type="component" value="Unassembled WGS sequence"/>
</dbReference>
<proteinExistence type="predicted"/>
<name>A0AA44TC92_BACCE</name>
<sequence>MEFIDRLKSKKMKVREISKWGPYLRKRWENHFVNHLSREEKEEIFLYSDRYACGYLWHVFSWEKKQCLIGEEAERTFHEERKKTCYIFHQHSDDILILENASLLHVSDLLYETDDLYKGDIYIVDTDFSWIYVKTHETRWCGPYFSREKW</sequence>
<protein>
    <recommendedName>
        <fullName evidence="3">DUF4275 family protein</fullName>
    </recommendedName>
</protein>
<evidence type="ECO:0000313" key="2">
    <source>
        <dbReference type="Proteomes" id="UP000226357"/>
    </source>
</evidence>
<evidence type="ECO:0000313" key="1">
    <source>
        <dbReference type="EMBL" id="PFR89270.1"/>
    </source>
</evidence>
<dbReference type="AlphaFoldDB" id="A0AA44TC92"/>
<reference evidence="1 2" key="1">
    <citation type="submission" date="2017-09" db="EMBL/GenBank/DDBJ databases">
        <title>Large-scale bioinformatics analysis of Bacillus genomes uncovers conserved roles of natural products in bacterial physiology.</title>
        <authorList>
            <consortium name="Agbiome Team Llc"/>
            <person name="Bleich R.M."/>
            <person name="Grubbs K.J."/>
            <person name="Santa Maria K.C."/>
            <person name="Allen S.E."/>
            <person name="Farag S."/>
            <person name="Shank E.A."/>
            <person name="Bowers A."/>
        </authorList>
    </citation>
    <scope>NUCLEOTIDE SEQUENCE [LARGE SCALE GENOMIC DNA]</scope>
    <source>
        <strain evidence="1 2">AFS067272</strain>
    </source>
</reference>
<dbReference type="EMBL" id="NVBO01000318">
    <property type="protein sequence ID" value="PFR89270.1"/>
    <property type="molecule type" value="Genomic_DNA"/>
</dbReference>
<organism evidence="1 2">
    <name type="scientific">Bacillus cereus</name>
    <dbReference type="NCBI Taxonomy" id="1396"/>
    <lineage>
        <taxon>Bacteria</taxon>
        <taxon>Bacillati</taxon>
        <taxon>Bacillota</taxon>
        <taxon>Bacilli</taxon>
        <taxon>Bacillales</taxon>
        <taxon>Bacillaceae</taxon>
        <taxon>Bacillus</taxon>
        <taxon>Bacillus cereus group</taxon>
    </lineage>
</organism>